<keyword evidence="3" id="KW-1185">Reference proteome</keyword>
<keyword evidence="1" id="KW-0732">Signal</keyword>
<proteinExistence type="predicted"/>
<evidence type="ECO:0000313" key="2">
    <source>
        <dbReference type="EMBL" id="RJX71122.1"/>
    </source>
</evidence>
<accession>A0A419R5G1</accession>
<gene>
    <name evidence="2" type="ORF">D6858_00310</name>
</gene>
<dbReference type="OrthoDB" id="7743892at2"/>
<dbReference type="Proteomes" id="UP000284322">
    <property type="component" value="Unassembled WGS sequence"/>
</dbReference>
<evidence type="ECO:0008006" key="4">
    <source>
        <dbReference type="Google" id="ProtNLM"/>
    </source>
</evidence>
<feature type="chain" id="PRO_5019234955" description="DUF4864 domain-containing protein" evidence="1">
    <location>
        <begin position="32"/>
        <end position="173"/>
    </location>
</feature>
<reference evidence="2 3" key="1">
    <citation type="submission" date="2018-09" db="EMBL/GenBank/DDBJ databases">
        <title>Altererythrobacter sp.Ery1 and Ery12, the genome sequencing of novel strains in genus Alterythrobacter.</title>
        <authorList>
            <person name="Cheng H."/>
            <person name="Wu Y.-H."/>
            <person name="Fang C."/>
            <person name="Xu X.-W."/>
        </authorList>
    </citation>
    <scope>NUCLEOTIDE SEQUENCE [LARGE SCALE GENOMIC DNA]</scope>
    <source>
        <strain evidence="2 3">Ery12</strain>
    </source>
</reference>
<evidence type="ECO:0000313" key="3">
    <source>
        <dbReference type="Proteomes" id="UP000284322"/>
    </source>
</evidence>
<name>A0A419R5G1_9SPHN</name>
<sequence>MTNTLYARLRRGGTLAALVASVAVSPVVAQAQQAAPSAQANNTQPAAIAMPSRAQQLILLQSTLAALDQANRTGDYGVLVKLSARQFQLTNTPEELAGGFRGFSENGIDLSPILLYAPRWTREPWIENGVLRMVGVFDTNPQQVTFDLAFILEEGRWKMVGISAGLNAPRAAP</sequence>
<organism evidence="2 3">
    <name type="scientific">Tsuneonella suprasediminis</name>
    <dbReference type="NCBI Taxonomy" id="2306996"/>
    <lineage>
        <taxon>Bacteria</taxon>
        <taxon>Pseudomonadati</taxon>
        <taxon>Pseudomonadota</taxon>
        <taxon>Alphaproteobacteria</taxon>
        <taxon>Sphingomonadales</taxon>
        <taxon>Erythrobacteraceae</taxon>
        <taxon>Tsuneonella</taxon>
    </lineage>
</organism>
<comment type="caution">
    <text evidence="2">The sequence shown here is derived from an EMBL/GenBank/DDBJ whole genome shotgun (WGS) entry which is preliminary data.</text>
</comment>
<dbReference type="RefSeq" id="WP_120105905.1">
    <property type="nucleotide sequence ID" value="NZ_RAHJ01000003.1"/>
</dbReference>
<protein>
    <recommendedName>
        <fullName evidence="4">DUF4864 domain-containing protein</fullName>
    </recommendedName>
</protein>
<dbReference type="AlphaFoldDB" id="A0A419R5G1"/>
<dbReference type="EMBL" id="RAHJ01000003">
    <property type="protein sequence ID" value="RJX71122.1"/>
    <property type="molecule type" value="Genomic_DNA"/>
</dbReference>
<evidence type="ECO:0000256" key="1">
    <source>
        <dbReference type="SAM" id="SignalP"/>
    </source>
</evidence>
<feature type="signal peptide" evidence="1">
    <location>
        <begin position="1"/>
        <end position="31"/>
    </location>
</feature>